<evidence type="ECO:0000313" key="3">
    <source>
        <dbReference type="Proteomes" id="UP000598820"/>
    </source>
</evidence>
<accession>A0A926Y148</accession>
<dbReference type="PROSITE" id="PS51257">
    <property type="entry name" value="PROKAR_LIPOPROTEIN"/>
    <property type="match status" value="1"/>
</dbReference>
<gene>
    <name evidence="2" type="ORF">IC229_13110</name>
</gene>
<dbReference type="RefSeq" id="WP_190887435.1">
    <property type="nucleotide sequence ID" value="NZ_JACWZY010000009.1"/>
</dbReference>
<dbReference type="PANTHER" id="PTHR38593:SF1">
    <property type="entry name" value="BLR2558 PROTEIN"/>
    <property type="match status" value="1"/>
</dbReference>
<dbReference type="EMBL" id="JACWZY010000009">
    <property type="protein sequence ID" value="MBD2701583.1"/>
    <property type="molecule type" value="Genomic_DNA"/>
</dbReference>
<dbReference type="AlphaFoldDB" id="A0A926Y148"/>
<organism evidence="2 3">
    <name type="scientific">Spirosoma profusum</name>
    <dbReference type="NCBI Taxonomy" id="2771354"/>
    <lineage>
        <taxon>Bacteria</taxon>
        <taxon>Pseudomonadati</taxon>
        <taxon>Bacteroidota</taxon>
        <taxon>Cytophagia</taxon>
        <taxon>Cytophagales</taxon>
        <taxon>Cytophagaceae</taxon>
        <taxon>Spirosoma</taxon>
    </lineage>
</organism>
<reference evidence="2" key="1">
    <citation type="submission" date="2020-09" db="EMBL/GenBank/DDBJ databases">
        <authorList>
            <person name="Kim M.K."/>
        </authorList>
    </citation>
    <scope>NUCLEOTIDE SEQUENCE</scope>
    <source>
        <strain evidence="2">BT702</strain>
    </source>
</reference>
<sequence length="169" mass="19114">MKTLSVYVILFVVSVLLGSCRDGELSEDDKKFMSLAGSAGIMEVEMGKLAQQRGVRPDVRHYGDQMVKEHTEINTEFLELAQRLQVEVPDEMNEDNQRMVRDLAALQGNPFDAKYIDTMIADHGLAVKLFQKAHDDAKNKAYKKWLAKMIPVVAHHLKMAENLKTSQPN</sequence>
<keyword evidence="3" id="KW-1185">Reference proteome</keyword>
<dbReference type="PANTHER" id="PTHR38593">
    <property type="entry name" value="BLR2558 PROTEIN"/>
    <property type="match status" value="1"/>
</dbReference>
<protein>
    <submittedName>
        <fullName evidence="2">DUF4142 domain-containing protein</fullName>
    </submittedName>
</protein>
<dbReference type="Gene3D" id="1.20.1260.10">
    <property type="match status" value="1"/>
</dbReference>
<name>A0A926Y148_9BACT</name>
<dbReference type="Pfam" id="PF13628">
    <property type="entry name" value="DUF4142"/>
    <property type="match status" value="1"/>
</dbReference>
<evidence type="ECO:0000259" key="1">
    <source>
        <dbReference type="Pfam" id="PF13628"/>
    </source>
</evidence>
<dbReference type="Proteomes" id="UP000598820">
    <property type="component" value="Unassembled WGS sequence"/>
</dbReference>
<dbReference type="InterPro" id="IPR012347">
    <property type="entry name" value="Ferritin-like"/>
</dbReference>
<comment type="caution">
    <text evidence="2">The sequence shown here is derived from an EMBL/GenBank/DDBJ whole genome shotgun (WGS) entry which is preliminary data.</text>
</comment>
<evidence type="ECO:0000313" key="2">
    <source>
        <dbReference type="EMBL" id="MBD2701583.1"/>
    </source>
</evidence>
<proteinExistence type="predicted"/>
<dbReference type="InterPro" id="IPR025419">
    <property type="entry name" value="DUF4142"/>
</dbReference>
<feature type="domain" description="DUF4142" evidence="1">
    <location>
        <begin position="28"/>
        <end position="163"/>
    </location>
</feature>